<reference evidence="1 2" key="1">
    <citation type="submission" date="2018-02" db="EMBL/GenBank/DDBJ databases">
        <title>Subsurface microbial communities from deep shales in Ohio and West Virginia, USA.</title>
        <authorList>
            <person name="Wrighton K."/>
        </authorList>
    </citation>
    <scope>NUCLEOTIDE SEQUENCE [LARGE SCALE GENOMIC DNA]</scope>
    <source>
        <strain evidence="1 2">OWC-DMM</strain>
    </source>
</reference>
<name>A0A2S6H434_9GAMM</name>
<proteinExistence type="predicted"/>
<accession>A0A2S6H434</accession>
<dbReference type="EMBL" id="PTIZ01000019">
    <property type="protein sequence ID" value="PPK72201.1"/>
    <property type="molecule type" value="Genomic_DNA"/>
</dbReference>
<sequence length="229" mass="25852">MQTSTIPTGQWLKQLQEEYSSIIRQSLFFKKVAEAASPADFKWIRQLHYLSCDFTAAVALRYGSCRESRFRNAFGEHAAEEVTHPADLAEWMREFGFLAADEEPTSVPPTLETLAVCSYLIRSVIREPVAHQIITINLMSESIAYDMFSAVNPKLAELGLTPKGYWQAHAKADMRHQVLGLDLIPQCAPDSSSGREYIRTAWEVANLFKQLFDSWSGIPVEQTRKIPAP</sequence>
<dbReference type="Proteomes" id="UP000240010">
    <property type="component" value="Unassembled WGS sequence"/>
</dbReference>
<dbReference type="SUPFAM" id="SSF48613">
    <property type="entry name" value="Heme oxygenase-like"/>
    <property type="match status" value="1"/>
</dbReference>
<comment type="caution">
    <text evidence="1">The sequence shown here is derived from an EMBL/GenBank/DDBJ whole genome shotgun (WGS) entry which is preliminary data.</text>
</comment>
<evidence type="ECO:0000313" key="2">
    <source>
        <dbReference type="Proteomes" id="UP000240010"/>
    </source>
</evidence>
<dbReference type="RefSeq" id="WP_104430465.1">
    <property type="nucleotide sequence ID" value="NZ_PTIZ01000019.1"/>
</dbReference>
<dbReference type="InterPro" id="IPR016084">
    <property type="entry name" value="Haem_Oase-like_multi-hlx"/>
</dbReference>
<dbReference type="Pfam" id="PF14518">
    <property type="entry name" value="Haem_oxygenas_2"/>
    <property type="match status" value="1"/>
</dbReference>
<protein>
    <submittedName>
        <fullName evidence="1">Heme oxygenase-like protein</fullName>
    </submittedName>
</protein>
<dbReference type="Gene3D" id="1.20.910.10">
    <property type="entry name" value="Heme oxygenase-like"/>
    <property type="match status" value="1"/>
</dbReference>
<evidence type="ECO:0000313" key="1">
    <source>
        <dbReference type="EMBL" id="PPK72201.1"/>
    </source>
</evidence>
<organism evidence="1 2">
    <name type="scientific">Methylobacter tundripaludum</name>
    <dbReference type="NCBI Taxonomy" id="173365"/>
    <lineage>
        <taxon>Bacteria</taxon>
        <taxon>Pseudomonadati</taxon>
        <taxon>Pseudomonadota</taxon>
        <taxon>Gammaproteobacteria</taxon>
        <taxon>Methylococcales</taxon>
        <taxon>Methylococcaceae</taxon>
        <taxon>Methylobacter</taxon>
    </lineage>
</organism>
<gene>
    <name evidence="1" type="ORF">B0F87_11919</name>
</gene>
<dbReference type="AlphaFoldDB" id="A0A2S6H434"/>